<dbReference type="Proteomes" id="UP001499843">
    <property type="component" value="Unassembled WGS sequence"/>
</dbReference>
<organism evidence="1 2">
    <name type="scientific">Nonomuraea monospora</name>
    <dbReference type="NCBI Taxonomy" id="568818"/>
    <lineage>
        <taxon>Bacteria</taxon>
        <taxon>Bacillati</taxon>
        <taxon>Actinomycetota</taxon>
        <taxon>Actinomycetes</taxon>
        <taxon>Streptosporangiales</taxon>
        <taxon>Streptosporangiaceae</taxon>
        <taxon>Nonomuraea</taxon>
    </lineage>
</organism>
<dbReference type="EMBL" id="BAAAQX010000012">
    <property type="protein sequence ID" value="GAA2209345.1"/>
    <property type="molecule type" value="Genomic_DNA"/>
</dbReference>
<evidence type="ECO:0000313" key="2">
    <source>
        <dbReference type="Proteomes" id="UP001499843"/>
    </source>
</evidence>
<evidence type="ECO:0000313" key="1">
    <source>
        <dbReference type="EMBL" id="GAA2209345.1"/>
    </source>
</evidence>
<name>A0ABN3CIQ4_9ACTN</name>
<dbReference type="RefSeq" id="WP_344478437.1">
    <property type="nucleotide sequence ID" value="NZ_BAAAQX010000012.1"/>
</dbReference>
<gene>
    <name evidence="1" type="ORF">GCM10009850_048030</name>
</gene>
<keyword evidence="2" id="KW-1185">Reference proteome</keyword>
<protein>
    <submittedName>
        <fullName evidence="1">Uncharacterized protein</fullName>
    </submittedName>
</protein>
<accession>A0ABN3CIQ4</accession>
<comment type="caution">
    <text evidence="1">The sequence shown here is derived from an EMBL/GenBank/DDBJ whole genome shotgun (WGS) entry which is preliminary data.</text>
</comment>
<sequence>MNESLIAEARKLVEDLAAQSARERELFETAYRLGFASGEEVGYRRAHVEMAAEWSQVAARVKALGKEKSPAQVELKRLRREPGGEIYKASLARHGGREYGGAAGAGEQGAA</sequence>
<reference evidence="2" key="1">
    <citation type="journal article" date="2019" name="Int. J. Syst. Evol. Microbiol.">
        <title>The Global Catalogue of Microorganisms (GCM) 10K type strain sequencing project: providing services to taxonomists for standard genome sequencing and annotation.</title>
        <authorList>
            <consortium name="The Broad Institute Genomics Platform"/>
            <consortium name="The Broad Institute Genome Sequencing Center for Infectious Disease"/>
            <person name="Wu L."/>
            <person name="Ma J."/>
        </authorList>
    </citation>
    <scope>NUCLEOTIDE SEQUENCE [LARGE SCALE GENOMIC DNA]</scope>
    <source>
        <strain evidence="2">JCM 16114</strain>
    </source>
</reference>
<proteinExistence type="predicted"/>